<evidence type="ECO:0000259" key="1">
    <source>
        <dbReference type="Pfam" id="PF24499"/>
    </source>
</evidence>
<dbReference type="OrthoDB" id="442663at2759"/>
<evidence type="ECO:0000313" key="2">
    <source>
        <dbReference type="EMBL" id="CAE7174781.1"/>
    </source>
</evidence>
<accession>A0A812IQJ6</accession>
<evidence type="ECO:0000313" key="3">
    <source>
        <dbReference type="Proteomes" id="UP000649617"/>
    </source>
</evidence>
<dbReference type="Pfam" id="PF24499">
    <property type="entry name" value="Ig_TMEM131L_4"/>
    <property type="match status" value="1"/>
</dbReference>
<dbReference type="PANTHER" id="PTHR22050:SF0">
    <property type="entry name" value="TRANSMEMBRANE PROTEIN 131 HOMOLOG"/>
    <property type="match status" value="1"/>
</dbReference>
<proteinExistence type="predicted"/>
<keyword evidence="3" id="KW-1185">Reference proteome</keyword>
<dbReference type="AlphaFoldDB" id="A0A812IQJ6"/>
<sequence>MHLEYTSNGSSILCTRDLELATNVTAMKIPLQVYHGKLYCQVEHGEEQDCSAAASSLDLDMGLLSVSEARRSRINITNPNPVNVTIESFSFNHPSISLHMDGIYSPQGQQIRQSRPIPRQSQTKKVLTLQAGHRLALTLEVLAQEPTTASAPPVNASVTLVTKRGEKIVIRIRYESVLGSLSFSPASLRFEASFPGQVQSRVVAARSTFEQPLQLNAVRSTDSRITPELLTKTLKPLARTEVVRVYYDPAKAHFDLLYLASSPRTSTAEAPSMRSDPSSSHGGKIVLTKLDFLEKWMARQNSVTNSNGRGTSEIEATLIFDTNIVAGATLTVQASLMQPHSLFEPLLSFDLTQVGATKTRWLLVQNPSESPLALQLVFPVCSATKSRSSTDNQTASSSASSAQESTSASLAADCAGGRAFRLGAEADAKVWHVEPLGEASVGPIIFEPFQHAQYRTTLYVRNNLTALHQVELIGHGGSSRLVFPEGVLAPRRPIVVTDGIMSFECISGFPAASVLTNALTHFECPCCICSSD</sequence>
<protein>
    <recommendedName>
        <fullName evidence="1">TMEM131L fourth Ig-like domain-containing protein</fullName>
    </recommendedName>
</protein>
<gene>
    <name evidence="2" type="ORF">SPIL2461_LOCUS869</name>
</gene>
<dbReference type="GO" id="GO:0016020">
    <property type="term" value="C:membrane"/>
    <property type="evidence" value="ECO:0007669"/>
    <property type="project" value="TreeGrafter"/>
</dbReference>
<comment type="caution">
    <text evidence="2">The sequence shown here is derived from an EMBL/GenBank/DDBJ whole genome shotgun (WGS) entry which is preliminary data.</text>
</comment>
<name>A0A812IQJ6_SYMPI</name>
<organism evidence="2 3">
    <name type="scientific">Symbiodinium pilosum</name>
    <name type="common">Dinoflagellate</name>
    <dbReference type="NCBI Taxonomy" id="2952"/>
    <lineage>
        <taxon>Eukaryota</taxon>
        <taxon>Sar</taxon>
        <taxon>Alveolata</taxon>
        <taxon>Dinophyceae</taxon>
        <taxon>Suessiales</taxon>
        <taxon>Symbiodiniaceae</taxon>
        <taxon>Symbiodinium</taxon>
    </lineage>
</organism>
<reference evidence="2" key="1">
    <citation type="submission" date="2021-02" db="EMBL/GenBank/DDBJ databases">
        <authorList>
            <person name="Dougan E. K."/>
            <person name="Rhodes N."/>
            <person name="Thang M."/>
            <person name="Chan C."/>
        </authorList>
    </citation>
    <scope>NUCLEOTIDE SEQUENCE</scope>
</reference>
<dbReference type="EMBL" id="CAJNIZ010000780">
    <property type="protein sequence ID" value="CAE7174781.1"/>
    <property type="molecule type" value="Genomic_DNA"/>
</dbReference>
<dbReference type="Proteomes" id="UP000649617">
    <property type="component" value="Unassembled WGS sequence"/>
</dbReference>
<dbReference type="PANTHER" id="PTHR22050">
    <property type="entry name" value="RW1 PROTEIN HOMOLOG"/>
    <property type="match status" value="1"/>
</dbReference>
<dbReference type="InterPro" id="IPR039877">
    <property type="entry name" value="TMEM131-like"/>
</dbReference>
<feature type="domain" description="TMEM131L fourth Ig-like" evidence="1">
    <location>
        <begin position="347"/>
        <end position="476"/>
    </location>
</feature>
<dbReference type="InterPro" id="IPR055436">
    <property type="entry name" value="Ig_TMEM131L_4"/>
</dbReference>